<keyword evidence="9" id="KW-0812">Transmembrane</keyword>
<keyword evidence="9" id="KW-0472">Membrane</keyword>
<evidence type="ECO:0000259" key="11">
    <source>
        <dbReference type="Pfam" id="PF11973"/>
    </source>
</evidence>
<dbReference type="InterPro" id="IPR056148">
    <property type="entry name" value="NQRA_2nd"/>
</dbReference>
<feature type="domain" description="NqrA second alpha/beta" evidence="12">
    <location>
        <begin position="208"/>
        <end position="353"/>
    </location>
</feature>
<evidence type="ECO:0000256" key="5">
    <source>
        <dbReference type="ARBA" id="ARBA00023065"/>
    </source>
</evidence>
<evidence type="ECO:0000259" key="10">
    <source>
        <dbReference type="Pfam" id="PF05896"/>
    </source>
</evidence>
<keyword evidence="9" id="KW-1133">Transmembrane helix</keyword>
<evidence type="ECO:0000256" key="9">
    <source>
        <dbReference type="SAM" id="Phobius"/>
    </source>
</evidence>
<keyword evidence="4 8" id="KW-0915">Sodium</keyword>
<dbReference type="GO" id="GO:0016491">
    <property type="term" value="F:oxidoreductase activity"/>
    <property type="evidence" value="ECO:0007669"/>
    <property type="project" value="UniProtKB-KW"/>
</dbReference>
<dbReference type="NCBIfam" id="TIGR01936">
    <property type="entry name" value="nqrA"/>
    <property type="match status" value="1"/>
</dbReference>
<comment type="function">
    <text evidence="8">NQR complex catalyzes the reduction of ubiquinone-1 to ubiquinol by two successive reactions, coupled with the transport of Na(+) ions from the cytoplasm to the periplasm. NqrA to NqrE are probably involved in the second step, the conversion of ubisemiquinone to ubiquinol.</text>
</comment>
<dbReference type="NCBIfam" id="NF003761">
    <property type="entry name" value="PRK05352.1-4"/>
    <property type="match status" value="1"/>
</dbReference>
<sequence length="538" mass="59564">MKITRQTLQRSLLLLVGGVGLQSQASASGNNLLIYSIAAVALLLLFFIIISVADNFMVLDLGDKKIDKSKVNMGLYPRMSELFGKRRPEYLEGENYHKLTRGYDIPLEGAPAATIDVQTKATRFAIMPPDFDGLMPIPKVTVEEGDAVKAGDVVFYDKKKDRIKFVAPVSGEVLEVKRGLKRSIDSIIILADKEQVSREYELPSPHAERSELVDFLLESGVWPSIRQRPFNTVADPELTPRDIFVTTFSTAPLAYDSKLSIAGREEEFQLGINILNRLTDGLVYLGLDGREDGPTAYGRVANAQKHYFEGPHPAGNVGIQAHHIHPIGNAQDTCWTMDVNGVLTLGTLFLKGKYDTSRVIALTGAEMADPRHVRTYAGANIGELYAGTNFENVRAISGDVLTGHKVGFDGFLGFFDTQVTVIEEGNEPEIFGWLLPIKPRASISRTIPTFGKLAPTTNSHGERRAFVVNNDYERVMPMDVYLTQLMKTIMISDFEAMEGLGIYELVEEDVALAEFACVSKQPLQYILRDGLRLMQQQG</sequence>
<accession>A0ABX0XEU9</accession>
<dbReference type="InterPro" id="IPR056147">
    <property type="entry name" value="NQRA_N"/>
</dbReference>
<keyword evidence="7 8" id="KW-0739">Sodium transport</keyword>
<dbReference type="InterPro" id="IPR022615">
    <property type="entry name" value="NqrA_C_domain"/>
</dbReference>
<keyword evidence="1 8" id="KW-0813">Transport</keyword>
<dbReference type="PANTHER" id="PTHR37839:SF1">
    <property type="entry name" value="NA(+)-TRANSLOCATING NADH-QUINONE REDUCTASE SUBUNIT A"/>
    <property type="match status" value="1"/>
</dbReference>
<keyword evidence="13" id="KW-0560">Oxidoreductase</keyword>
<proteinExistence type="inferred from homology"/>
<feature type="transmembrane region" description="Helical" evidence="9">
    <location>
        <begin position="37"/>
        <end position="59"/>
    </location>
</feature>
<comment type="subunit">
    <text evidence="8">Composed of six subunits; NqrA, NqrB, NqrC, NqrD, NqrE and NqrF.</text>
</comment>
<comment type="similarity">
    <text evidence="8">Belongs to the NqrA family.</text>
</comment>
<dbReference type="RefSeq" id="WP_168038203.1">
    <property type="nucleotide sequence ID" value="NZ_JAATJH010000004.1"/>
</dbReference>
<keyword evidence="6 8" id="KW-0830">Ubiquinone</keyword>
<feature type="domain" description="NqrA N-terminal barrel-sandwich hybrid" evidence="10">
    <location>
        <begin position="98"/>
        <end position="191"/>
    </location>
</feature>
<dbReference type="Pfam" id="PF24836">
    <property type="entry name" value="NQRA_2nd"/>
    <property type="match status" value="1"/>
</dbReference>
<evidence type="ECO:0000313" key="14">
    <source>
        <dbReference type="Proteomes" id="UP000770785"/>
    </source>
</evidence>
<dbReference type="HAMAP" id="MF_00425">
    <property type="entry name" value="NqrA"/>
    <property type="match status" value="1"/>
</dbReference>
<comment type="caution">
    <text evidence="13">The sequence shown here is derived from an EMBL/GenBank/DDBJ whole genome shotgun (WGS) entry which is preliminary data.</text>
</comment>
<evidence type="ECO:0000313" key="13">
    <source>
        <dbReference type="EMBL" id="NJC27272.1"/>
    </source>
</evidence>
<dbReference type="EC" id="7.2.1.1" evidence="8"/>
<evidence type="ECO:0000256" key="2">
    <source>
        <dbReference type="ARBA" id="ARBA00022967"/>
    </source>
</evidence>
<evidence type="ECO:0000256" key="6">
    <source>
        <dbReference type="ARBA" id="ARBA00023075"/>
    </source>
</evidence>
<keyword evidence="2 8" id="KW-1278">Translocase</keyword>
<keyword evidence="3 8" id="KW-0520">NAD</keyword>
<dbReference type="Proteomes" id="UP000770785">
    <property type="component" value="Unassembled WGS sequence"/>
</dbReference>
<dbReference type="PANTHER" id="PTHR37839">
    <property type="entry name" value="NA(+)-TRANSLOCATING NADH-QUINONE REDUCTASE SUBUNIT A"/>
    <property type="match status" value="1"/>
</dbReference>
<evidence type="ECO:0000256" key="8">
    <source>
        <dbReference type="HAMAP-Rule" id="MF_00425"/>
    </source>
</evidence>
<evidence type="ECO:0000256" key="4">
    <source>
        <dbReference type="ARBA" id="ARBA00023053"/>
    </source>
</evidence>
<evidence type="ECO:0000256" key="1">
    <source>
        <dbReference type="ARBA" id="ARBA00022448"/>
    </source>
</evidence>
<evidence type="ECO:0000256" key="3">
    <source>
        <dbReference type="ARBA" id="ARBA00023027"/>
    </source>
</evidence>
<comment type="catalytic activity">
    <reaction evidence="8">
        <text>a ubiquinone + n Na(+)(in) + NADH + H(+) = a ubiquinol + n Na(+)(out) + NAD(+)</text>
        <dbReference type="Rhea" id="RHEA:47748"/>
        <dbReference type="Rhea" id="RHEA-COMP:9565"/>
        <dbReference type="Rhea" id="RHEA-COMP:9566"/>
        <dbReference type="ChEBI" id="CHEBI:15378"/>
        <dbReference type="ChEBI" id="CHEBI:16389"/>
        <dbReference type="ChEBI" id="CHEBI:17976"/>
        <dbReference type="ChEBI" id="CHEBI:29101"/>
        <dbReference type="ChEBI" id="CHEBI:57540"/>
        <dbReference type="ChEBI" id="CHEBI:57945"/>
        <dbReference type="EC" id="7.2.1.1"/>
    </reaction>
</comment>
<keyword evidence="14" id="KW-1185">Reference proteome</keyword>
<feature type="domain" description="Na(+)-translocating NADH-quinone reductase subunit A C-terminal" evidence="11">
    <location>
        <begin position="359"/>
        <end position="406"/>
    </location>
</feature>
<protein>
    <recommendedName>
        <fullName evidence="8">Na(+)-translocating NADH-quinone reductase subunit A</fullName>
        <shortName evidence="8">Na(+)-NQR subunit A</shortName>
        <shortName evidence="8">Na(+)-translocating NQR subunit A</shortName>
        <ecNumber evidence="8">7.2.1.1</ecNumber>
    </recommendedName>
    <alternativeName>
        <fullName evidence="8">NQR complex subunit A</fullName>
    </alternativeName>
    <alternativeName>
        <fullName evidence="8">NQR-1 subunit A</fullName>
    </alternativeName>
</protein>
<dbReference type="EMBL" id="JAATJH010000004">
    <property type="protein sequence ID" value="NJC27272.1"/>
    <property type="molecule type" value="Genomic_DNA"/>
</dbReference>
<organism evidence="13 14">
    <name type="scientific">Neolewinella antarctica</name>
    <dbReference type="NCBI Taxonomy" id="442734"/>
    <lineage>
        <taxon>Bacteria</taxon>
        <taxon>Pseudomonadati</taxon>
        <taxon>Bacteroidota</taxon>
        <taxon>Saprospiria</taxon>
        <taxon>Saprospirales</taxon>
        <taxon>Lewinellaceae</taxon>
        <taxon>Neolewinella</taxon>
    </lineage>
</organism>
<dbReference type="InterPro" id="IPR008703">
    <property type="entry name" value="NqrA"/>
</dbReference>
<keyword evidence="5 8" id="KW-0406">Ion transport</keyword>
<evidence type="ECO:0000256" key="7">
    <source>
        <dbReference type="ARBA" id="ARBA00023201"/>
    </source>
</evidence>
<reference evidence="13 14" key="1">
    <citation type="submission" date="2020-03" db="EMBL/GenBank/DDBJ databases">
        <title>Genomic Encyclopedia of Type Strains, Phase IV (KMG-IV): sequencing the most valuable type-strain genomes for metagenomic binning, comparative biology and taxonomic classification.</title>
        <authorList>
            <person name="Goeker M."/>
        </authorList>
    </citation>
    <scope>NUCLEOTIDE SEQUENCE [LARGE SCALE GENOMIC DNA]</scope>
    <source>
        <strain evidence="13 14">DSM 105096</strain>
    </source>
</reference>
<dbReference type="Pfam" id="PF05896">
    <property type="entry name" value="NQRA_N"/>
    <property type="match status" value="1"/>
</dbReference>
<dbReference type="Pfam" id="PF11973">
    <property type="entry name" value="NQRA_SLBB"/>
    <property type="match status" value="1"/>
</dbReference>
<name>A0ABX0XEU9_9BACT</name>
<gene>
    <name evidence="8" type="primary">nqrA</name>
    <name evidence="13" type="ORF">GGR27_002785</name>
</gene>
<evidence type="ECO:0000259" key="12">
    <source>
        <dbReference type="Pfam" id="PF24836"/>
    </source>
</evidence>